<dbReference type="EMBL" id="JBFRYA010000007">
    <property type="protein sequence ID" value="MEX1669234.1"/>
    <property type="molecule type" value="Genomic_DNA"/>
</dbReference>
<dbReference type="PROSITE" id="PS51257">
    <property type="entry name" value="PROKAR_LIPOPROTEIN"/>
    <property type="match status" value="1"/>
</dbReference>
<organism evidence="2 3">
    <name type="scientific">Zhongshania guokunii</name>
    <dbReference type="NCBI Taxonomy" id="641783"/>
    <lineage>
        <taxon>Bacteria</taxon>
        <taxon>Pseudomonadati</taxon>
        <taxon>Pseudomonadota</taxon>
        <taxon>Gammaproteobacteria</taxon>
        <taxon>Cellvibrionales</taxon>
        <taxon>Spongiibacteraceae</taxon>
        <taxon>Zhongshania</taxon>
    </lineage>
</organism>
<evidence type="ECO:0000313" key="2">
    <source>
        <dbReference type="EMBL" id="MEX1669234.1"/>
    </source>
</evidence>
<gene>
    <name evidence="2" type="ORF">AB4876_09950</name>
</gene>
<keyword evidence="3" id="KW-1185">Reference proteome</keyword>
<proteinExistence type="predicted"/>
<dbReference type="Proteomes" id="UP001557485">
    <property type="component" value="Unassembled WGS sequence"/>
</dbReference>
<protein>
    <submittedName>
        <fullName evidence="2">Uncharacterized protein</fullName>
    </submittedName>
</protein>
<comment type="caution">
    <text evidence="2">The sequence shown here is derived from an EMBL/GenBank/DDBJ whole genome shotgun (WGS) entry which is preliminary data.</text>
</comment>
<name>A0ABV3U8C6_9GAMM</name>
<keyword evidence="1" id="KW-0732">Signal</keyword>
<sequence>MKKTSLLALISLLGGCALISPSGEDTAQHTPTPLNKASPHRVTIIPAPPEPAIALLAKRQAWCLLPEPERIQVDAVLRAKSNNSSLFQRLMLTSCAPEKYTEQSQDLIQALDLEKLSEAERALLALIDTANRDLLHTQQQRDTLRTKLRETIDGISNIETKINSSETQQQRGQQ</sequence>
<evidence type="ECO:0000256" key="1">
    <source>
        <dbReference type="SAM" id="SignalP"/>
    </source>
</evidence>
<dbReference type="RefSeq" id="WP_368381506.1">
    <property type="nucleotide sequence ID" value="NZ_JBFRYA010000007.1"/>
</dbReference>
<evidence type="ECO:0000313" key="3">
    <source>
        <dbReference type="Proteomes" id="UP001557485"/>
    </source>
</evidence>
<accession>A0ABV3U8C6</accession>
<reference evidence="2 3" key="1">
    <citation type="journal article" date="2011" name="Int. J. Syst. Evol. Microbiol.">
        <title>Zhongshania antarctica gen. nov., sp. nov. and Zhongshania guokunii sp. nov., gammaproteobacteria respectively isolated from coastal attached (fast) ice and surface seawater of the Antarctic.</title>
        <authorList>
            <person name="Li H.J."/>
            <person name="Zhang X.Y."/>
            <person name="Chen C.X."/>
            <person name="Zhang Y.J."/>
            <person name="Gao Z.M."/>
            <person name="Yu Y."/>
            <person name="Chen X.L."/>
            <person name="Chen B."/>
            <person name="Zhang Y.Z."/>
        </authorList>
    </citation>
    <scope>NUCLEOTIDE SEQUENCE [LARGE SCALE GENOMIC DNA]</scope>
    <source>
        <strain evidence="2 3">ZS6-22T</strain>
    </source>
</reference>
<feature type="signal peptide" evidence="1">
    <location>
        <begin position="1"/>
        <end position="27"/>
    </location>
</feature>
<feature type="chain" id="PRO_5047144163" evidence="1">
    <location>
        <begin position="28"/>
        <end position="174"/>
    </location>
</feature>